<evidence type="ECO:0000313" key="3">
    <source>
        <dbReference type="Proteomes" id="UP000076871"/>
    </source>
</evidence>
<evidence type="ECO:0000313" key="2">
    <source>
        <dbReference type="EMBL" id="KZT01242.1"/>
    </source>
</evidence>
<dbReference type="EMBL" id="KV427668">
    <property type="protein sequence ID" value="KZT01242.1"/>
    <property type="molecule type" value="Genomic_DNA"/>
</dbReference>
<dbReference type="InterPro" id="IPR040201">
    <property type="entry name" value="Mrg3-like"/>
</dbReference>
<dbReference type="PANTHER" id="PTHR28142">
    <property type="entry name" value="MITOCHONDRIAL INNER MEMBRANE I-AAA PROTEASE SUPERCOMPLEX SUBUNIT MGR3-RELATED"/>
    <property type="match status" value="1"/>
</dbReference>
<dbReference type="InterPro" id="IPR011990">
    <property type="entry name" value="TPR-like_helical_dom_sf"/>
</dbReference>
<accession>A0A165BKX7</accession>
<proteinExistence type="predicted"/>
<keyword evidence="1" id="KW-0472">Membrane</keyword>
<sequence>MSCYLWSASRRETRRLFKPQHVRVTVPRALQRGYATSPRTWLQSNSRVSTVFGALIALGVASTAFGIYKFYQMFTMWPKELRADLRAGIKAKYQGNYKLSEQYLRKAYDKALSLPLSVFSPAPHLKLSGLAIALASVIEDDDRPQPAYEVYVDALARIQSAKESLTGRERMRAVALASKLGEMAETYQLPVAEEERWLTWAVEELLHIVRDEGGNGTLAVEGMEGKGEHEGQEKEPVMLAELDLPPWVTKTDLGAPLEALGRFYSRGGNVEYAVPLYLQAISILVPPTSSKRSSTIEERCRGAQLMNNLAELAIRDEPTATKRKQAEAWARQGLATIEKTKASARGDEEGLMLCEEALAAVLFNLGSLLEMDGDVKQSKELYKQSLEQARNIKMREGVIEAQAALRRLDRVSKRSADTAMGTQPVTSQ</sequence>
<evidence type="ECO:0008006" key="4">
    <source>
        <dbReference type="Google" id="ProtNLM"/>
    </source>
</evidence>
<dbReference type="Proteomes" id="UP000076871">
    <property type="component" value="Unassembled WGS sequence"/>
</dbReference>
<protein>
    <recommendedName>
        <fullName evidence="4">TPR-like protein</fullName>
    </recommendedName>
</protein>
<keyword evidence="1" id="KW-1133">Transmembrane helix</keyword>
<keyword evidence="1" id="KW-0812">Transmembrane</keyword>
<dbReference type="FunCoup" id="A0A165BKX7">
    <property type="interactions" value="29"/>
</dbReference>
<dbReference type="STRING" id="1314785.A0A165BKX7"/>
<dbReference type="SUPFAM" id="SSF48452">
    <property type="entry name" value="TPR-like"/>
    <property type="match status" value="1"/>
</dbReference>
<dbReference type="RefSeq" id="XP_040758982.1">
    <property type="nucleotide sequence ID" value="XM_040905115.1"/>
</dbReference>
<dbReference type="GeneID" id="63822145"/>
<keyword evidence="3" id="KW-1185">Reference proteome</keyword>
<evidence type="ECO:0000256" key="1">
    <source>
        <dbReference type="SAM" id="Phobius"/>
    </source>
</evidence>
<organism evidence="2 3">
    <name type="scientific">Laetiporus sulphureus 93-53</name>
    <dbReference type="NCBI Taxonomy" id="1314785"/>
    <lineage>
        <taxon>Eukaryota</taxon>
        <taxon>Fungi</taxon>
        <taxon>Dikarya</taxon>
        <taxon>Basidiomycota</taxon>
        <taxon>Agaricomycotina</taxon>
        <taxon>Agaricomycetes</taxon>
        <taxon>Polyporales</taxon>
        <taxon>Laetiporus</taxon>
    </lineage>
</organism>
<dbReference type="Gene3D" id="1.25.40.10">
    <property type="entry name" value="Tetratricopeptide repeat domain"/>
    <property type="match status" value="1"/>
</dbReference>
<dbReference type="AlphaFoldDB" id="A0A165BKX7"/>
<dbReference type="PANTHER" id="PTHR28142:SF1">
    <property type="entry name" value="MITOCHONDRIAL INNER MEMBRANE I-AAA PROTEASE SUPERCOMPLEX SUBUNIT MGR3-RELATED"/>
    <property type="match status" value="1"/>
</dbReference>
<feature type="transmembrane region" description="Helical" evidence="1">
    <location>
        <begin position="51"/>
        <end position="71"/>
    </location>
</feature>
<dbReference type="OrthoDB" id="10050400at2759"/>
<gene>
    <name evidence="2" type="ORF">LAESUDRAFT_664358</name>
</gene>
<reference evidence="2 3" key="1">
    <citation type="journal article" date="2016" name="Mol. Biol. Evol.">
        <title>Comparative Genomics of Early-Diverging Mushroom-Forming Fungi Provides Insights into the Origins of Lignocellulose Decay Capabilities.</title>
        <authorList>
            <person name="Nagy L.G."/>
            <person name="Riley R."/>
            <person name="Tritt A."/>
            <person name="Adam C."/>
            <person name="Daum C."/>
            <person name="Floudas D."/>
            <person name="Sun H."/>
            <person name="Yadav J.S."/>
            <person name="Pangilinan J."/>
            <person name="Larsson K.H."/>
            <person name="Matsuura K."/>
            <person name="Barry K."/>
            <person name="Labutti K."/>
            <person name="Kuo R."/>
            <person name="Ohm R.A."/>
            <person name="Bhattacharya S.S."/>
            <person name="Shirouzu T."/>
            <person name="Yoshinaga Y."/>
            <person name="Martin F.M."/>
            <person name="Grigoriev I.V."/>
            <person name="Hibbett D.S."/>
        </authorList>
    </citation>
    <scope>NUCLEOTIDE SEQUENCE [LARGE SCALE GENOMIC DNA]</scope>
    <source>
        <strain evidence="2 3">93-53</strain>
    </source>
</reference>
<dbReference type="InParanoid" id="A0A165BKX7"/>
<name>A0A165BKX7_9APHY</name>